<evidence type="ECO:0000259" key="4">
    <source>
        <dbReference type="Pfam" id="PF07992"/>
    </source>
</evidence>
<evidence type="ECO:0000256" key="3">
    <source>
        <dbReference type="ARBA" id="ARBA00022827"/>
    </source>
</evidence>
<feature type="domain" description="FAD/NAD(P)-binding" evidence="4">
    <location>
        <begin position="3"/>
        <end position="279"/>
    </location>
</feature>
<dbReference type="OrthoDB" id="27922at2157"/>
<evidence type="ECO:0000313" key="5">
    <source>
        <dbReference type="EMBL" id="ADI31955.1"/>
    </source>
</evidence>
<dbReference type="GO" id="GO:0016491">
    <property type="term" value="F:oxidoreductase activity"/>
    <property type="evidence" value="ECO:0007669"/>
    <property type="project" value="InterPro"/>
</dbReference>
<accession>D7D859</accession>
<protein>
    <submittedName>
        <fullName evidence="5">FAD dependent oxidoreductase</fullName>
    </submittedName>
</protein>
<organism evidence="5 6">
    <name type="scientific">Staphylothermus hellenicus (strain DSM 12710 / JCM 10830 / BK20S6-10-b1 / P8)</name>
    <dbReference type="NCBI Taxonomy" id="591019"/>
    <lineage>
        <taxon>Archaea</taxon>
        <taxon>Thermoproteota</taxon>
        <taxon>Thermoprotei</taxon>
        <taxon>Desulfurococcales</taxon>
        <taxon>Desulfurococcaceae</taxon>
        <taxon>Staphylothermus</taxon>
    </lineage>
</organism>
<dbReference type="PANTHER" id="PTHR43429">
    <property type="entry name" value="PYRIDINE NUCLEOTIDE-DISULFIDE OXIDOREDUCTASE DOMAIN-CONTAINING"/>
    <property type="match status" value="1"/>
</dbReference>
<dbReference type="Pfam" id="PF07992">
    <property type="entry name" value="Pyr_redox_2"/>
    <property type="match status" value="1"/>
</dbReference>
<dbReference type="InterPro" id="IPR023753">
    <property type="entry name" value="FAD/NAD-binding_dom"/>
</dbReference>
<dbReference type="PANTHER" id="PTHR43429:SF3">
    <property type="entry name" value="NITRITE REDUCTASE [NAD(P)H]"/>
    <property type="match status" value="1"/>
</dbReference>
<dbReference type="RefSeq" id="WP_013143153.1">
    <property type="nucleotide sequence ID" value="NC_014205.1"/>
</dbReference>
<dbReference type="EMBL" id="CP002051">
    <property type="protein sequence ID" value="ADI31955.1"/>
    <property type="molecule type" value="Genomic_DNA"/>
</dbReference>
<dbReference type="eggNOG" id="arCOG01069">
    <property type="taxonomic scope" value="Archaea"/>
</dbReference>
<dbReference type="AlphaFoldDB" id="D7D859"/>
<dbReference type="GeneID" id="9234132"/>
<name>D7D859_STAHD</name>
<dbReference type="PRINTS" id="PR00411">
    <property type="entry name" value="PNDRDTASEI"/>
</dbReference>
<evidence type="ECO:0000256" key="1">
    <source>
        <dbReference type="ARBA" id="ARBA00001974"/>
    </source>
</evidence>
<dbReference type="Proteomes" id="UP000002573">
    <property type="component" value="Chromosome"/>
</dbReference>
<keyword evidence="2" id="KW-0285">Flavoprotein</keyword>
<sequence>MDNILILGGGIAGLYTAYKLIGKGVPGEKITIVSEEWPPYSRHRLISCLRARNADGLIIGVTDYLLDRNVRFLRKHRAVEVRVDERSVRVVDQLGSSKTISYDKLVLALGGKPFIPPINGLDKTNVSTYHSINDYWRLVGLPRGSRIAIIGGGVIGCSLAGLLRLKGYKVSLIEIKDRLIPGLLVEDLAKHVEEYLRGIGVKIYTATRVEEVLGTSRAEALRTDHGIIRVDHIVLSTGIRPNTELLRNTNIPMQRGAIIIDDHGRVQGYRDMYALGDCALSKDYVSGKTLYRPLGFIAGEYTEIIASNIVGEEKEFLGVIPRIYEEIGEISIRTIGLAPIEAERLGYRFKVNIREDDGGVEAELWSNDKIIGWQQVSLGYPHTRNKAYMYYEMIRGGKNK</sequence>
<dbReference type="PRINTS" id="PR00368">
    <property type="entry name" value="FADPNR"/>
</dbReference>
<proteinExistence type="predicted"/>
<reference evidence="5 6" key="2">
    <citation type="journal article" date="2011" name="Stand. Genomic Sci.">
        <title>Complete genome sequence of Staphylothermus hellenicus P8.</title>
        <authorList>
            <person name="Anderson I."/>
            <person name="Wirth R."/>
            <person name="Lucas S."/>
            <person name="Copeland A."/>
            <person name="Lapidus A."/>
            <person name="Cheng J.F."/>
            <person name="Goodwin L."/>
            <person name="Pitluck S."/>
            <person name="Davenport K."/>
            <person name="Detter J.C."/>
            <person name="Han C."/>
            <person name="Tapia R."/>
            <person name="Land M."/>
            <person name="Hauser L."/>
            <person name="Pati A."/>
            <person name="Mikhailova N."/>
            <person name="Woyke T."/>
            <person name="Klenk H.P."/>
            <person name="Kyrpides N."/>
            <person name="Ivanova N."/>
        </authorList>
    </citation>
    <scope>NUCLEOTIDE SEQUENCE [LARGE SCALE GENOMIC DNA]</scope>
    <source>
        <strain evidence="6">DSM 12710 / JCM 10830 / BK20S6-10-b1 / P8</strain>
    </source>
</reference>
<dbReference type="InterPro" id="IPR036188">
    <property type="entry name" value="FAD/NAD-bd_sf"/>
</dbReference>
<evidence type="ECO:0000313" key="6">
    <source>
        <dbReference type="Proteomes" id="UP000002573"/>
    </source>
</evidence>
<dbReference type="STRING" id="591019.Shell_0843"/>
<reference evidence="6" key="1">
    <citation type="submission" date="2010-05" db="EMBL/GenBank/DDBJ databases">
        <title>Complete sequence of Staphylothermus hellenicus DSM 12710.</title>
        <authorList>
            <consortium name="US DOE Joint Genome Institute"/>
            <person name="Lucas S."/>
            <person name="Copeland A."/>
            <person name="Lapidus A."/>
            <person name="Cheng J.-F."/>
            <person name="Bruce D."/>
            <person name="Goodwin L."/>
            <person name="Pitluck S."/>
            <person name="Davenport K."/>
            <person name="Detter J.C."/>
            <person name="Han C."/>
            <person name="Tapia R."/>
            <person name="Larimer F."/>
            <person name="Land M."/>
            <person name="Hauser L."/>
            <person name="Kyrpides N."/>
            <person name="Mikhailova N."/>
            <person name="Anderson I.J."/>
            <person name="Woyke T."/>
        </authorList>
    </citation>
    <scope>NUCLEOTIDE SEQUENCE [LARGE SCALE GENOMIC DNA]</scope>
    <source>
        <strain evidence="6">DSM 12710 / JCM 10830 / BK20S6-10-b1 / P8</strain>
    </source>
</reference>
<comment type="cofactor">
    <cofactor evidence="1">
        <name>FAD</name>
        <dbReference type="ChEBI" id="CHEBI:57692"/>
    </cofactor>
</comment>
<keyword evidence="3" id="KW-0274">FAD</keyword>
<dbReference type="Gene3D" id="3.50.50.60">
    <property type="entry name" value="FAD/NAD(P)-binding domain"/>
    <property type="match status" value="2"/>
</dbReference>
<dbReference type="InterPro" id="IPR050260">
    <property type="entry name" value="FAD-bd_OxRdtase"/>
</dbReference>
<evidence type="ECO:0000256" key="2">
    <source>
        <dbReference type="ARBA" id="ARBA00022630"/>
    </source>
</evidence>
<keyword evidence="6" id="KW-1185">Reference proteome</keyword>
<dbReference type="KEGG" id="shc:Shell_0843"/>
<dbReference type="SUPFAM" id="SSF51905">
    <property type="entry name" value="FAD/NAD(P)-binding domain"/>
    <property type="match status" value="1"/>
</dbReference>
<dbReference type="HOGENOM" id="CLU_699468_0_0_2"/>
<gene>
    <name evidence="5" type="ordered locus">Shell_0843</name>
</gene>